<protein>
    <submittedName>
        <fullName evidence="2">Uncharacterized protein</fullName>
    </submittedName>
</protein>
<feature type="transmembrane region" description="Helical" evidence="1">
    <location>
        <begin position="67"/>
        <end position="88"/>
    </location>
</feature>
<name>A0A183L4R6_9TREM</name>
<proteinExistence type="predicted"/>
<dbReference type="WBParaSite" id="SCUD_0002233101-mRNA-1">
    <property type="protein sequence ID" value="SCUD_0002233101-mRNA-1"/>
    <property type="gene ID" value="SCUD_0002233101"/>
</dbReference>
<accession>A0A183L4R6</accession>
<keyword evidence="1" id="KW-0472">Membrane</keyword>
<evidence type="ECO:0000256" key="1">
    <source>
        <dbReference type="SAM" id="Phobius"/>
    </source>
</evidence>
<organism evidence="2">
    <name type="scientific">Schistosoma curassoni</name>
    <dbReference type="NCBI Taxonomy" id="6186"/>
    <lineage>
        <taxon>Eukaryota</taxon>
        <taxon>Metazoa</taxon>
        <taxon>Spiralia</taxon>
        <taxon>Lophotrochozoa</taxon>
        <taxon>Platyhelminthes</taxon>
        <taxon>Trematoda</taxon>
        <taxon>Digenea</taxon>
        <taxon>Strigeidida</taxon>
        <taxon>Schistosomatoidea</taxon>
        <taxon>Schistosomatidae</taxon>
        <taxon>Schistosoma</taxon>
    </lineage>
</organism>
<feature type="transmembrane region" description="Helical" evidence="1">
    <location>
        <begin position="36"/>
        <end position="55"/>
    </location>
</feature>
<dbReference type="AlphaFoldDB" id="A0A183L4R6"/>
<reference evidence="2" key="1">
    <citation type="submission" date="2016-06" db="UniProtKB">
        <authorList>
            <consortium name="WormBaseParasite"/>
        </authorList>
    </citation>
    <scope>IDENTIFICATION</scope>
</reference>
<keyword evidence="1" id="KW-0812">Transmembrane</keyword>
<sequence length="90" mass="10130">MLPIQPPTLIKTRLNNLLSQHENSPSESDVSTFLDVFGLLLTLLLLGLVEFPFLLDPPPSKERDNALLYNNLSLSLKGICEFFLSIVFTR</sequence>
<keyword evidence="1" id="KW-1133">Transmembrane helix</keyword>
<evidence type="ECO:0000313" key="2">
    <source>
        <dbReference type="WBParaSite" id="SCUD_0002233101-mRNA-1"/>
    </source>
</evidence>